<evidence type="ECO:0000256" key="2">
    <source>
        <dbReference type="SAM" id="Phobius"/>
    </source>
</evidence>
<organism evidence="3 4">
    <name type="scientific">Hymenobacter antarcticus</name>
    <dbReference type="NCBI Taxonomy" id="486270"/>
    <lineage>
        <taxon>Bacteria</taxon>
        <taxon>Pseudomonadati</taxon>
        <taxon>Bacteroidota</taxon>
        <taxon>Cytophagia</taxon>
        <taxon>Cytophagales</taxon>
        <taxon>Hymenobacteraceae</taxon>
        <taxon>Hymenobacter</taxon>
    </lineage>
</organism>
<keyword evidence="2" id="KW-0812">Transmembrane</keyword>
<feature type="transmembrane region" description="Helical" evidence="2">
    <location>
        <begin position="195"/>
        <end position="214"/>
    </location>
</feature>
<reference evidence="4" key="1">
    <citation type="journal article" date="2019" name="Int. J. Syst. Evol. Microbiol.">
        <title>The Global Catalogue of Microorganisms (GCM) 10K type strain sequencing project: providing services to taxonomists for standard genome sequencing and annotation.</title>
        <authorList>
            <consortium name="The Broad Institute Genomics Platform"/>
            <consortium name="The Broad Institute Genome Sequencing Center for Infectious Disease"/>
            <person name="Wu L."/>
            <person name="Ma J."/>
        </authorList>
    </citation>
    <scope>NUCLEOTIDE SEQUENCE [LARGE SCALE GENOMIC DNA]</scope>
    <source>
        <strain evidence="4">JCM 17217</strain>
    </source>
</reference>
<feature type="region of interest" description="Disordered" evidence="1">
    <location>
        <begin position="68"/>
        <end position="90"/>
    </location>
</feature>
<evidence type="ECO:0000313" key="4">
    <source>
        <dbReference type="Proteomes" id="UP001501556"/>
    </source>
</evidence>
<dbReference type="Proteomes" id="UP001501556">
    <property type="component" value="Unassembled WGS sequence"/>
</dbReference>
<feature type="transmembrane region" description="Helical" evidence="2">
    <location>
        <begin position="162"/>
        <end position="183"/>
    </location>
</feature>
<feature type="transmembrane region" description="Helical" evidence="2">
    <location>
        <begin position="100"/>
        <end position="122"/>
    </location>
</feature>
<sequence>MEDYAAKMLLKTDAALREYVTGHAQYREAAVLAAFDELRRRGQPAPEEAALRPGMEVAAANQRTLDEAAEAERRRALPPTAADATTGETDETTPALYSPMAIVLFSILPVSTMITGGVLMGMNLYRLGKKRATLGLAIFVVAYFFAGSALVNWAVFQQGLSPIWGVLLFNLPAALIYVLWIWPRYIGSTNFRSRSIIAPILVCMLIVWGAQRIMPYLIKQQPKEVREQLERMQKQP</sequence>
<proteinExistence type="predicted"/>
<gene>
    <name evidence="3" type="ORF">GCM10022407_01290</name>
</gene>
<name>A0ABP7P0F9_9BACT</name>
<keyword evidence="2" id="KW-1133">Transmembrane helix</keyword>
<dbReference type="RefSeq" id="WP_345119863.1">
    <property type="nucleotide sequence ID" value="NZ_BAABDI010000001.1"/>
</dbReference>
<evidence type="ECO:0000256" key="1">
    <source>
        <dbReference type="SAM" id="MobiDB-lite"/>
    </source>
</evidence>
<feature type="transmembrane region" description="Helical" evidence="2">
    <location>
        <begin position="134"/>
        <end position="156"/>
    </location>
</feature>
<keyword evidence="4" id="KW-1185">Reference proteome</keyword>
<dbReference type="EMBL" id="BAABDI010000001">
    <property type="protein sequence ID" value="GAA3957646.1"/>
    <property type="molecule type" value="Genomic_DNA"/>
</dbReference>
<evidence type="ECO:0000313" key="3">
    <source>
        <dbReference type="EMBL" id="GAA3957646.1"/>
    </source>
</evidence>
<feature type="compositionally biased region" description="Low complexity" evidence="1">
    <location>
        <begin position="78"/>
        <end position="90"/>
    </location>
</feature>
<accession>A0ABP7P0F9</accession>
<keyword evidence="2" id="KW-0472">Membrane</keyword>
<protein>
    <submittedName>
        <fullName evidence="3">Uncharacterized protein</fullName>
    </submittedName>
</protein>
<comment type="caution">
    <text evidence="3">The sequence shown here is derived from an EMBL/GenBank/DDBJ whole genome shotgun (WGS) entry which is preliminary data.</text>
</comment>